<evidence type="ECO:0000256" key="1">
    <source>
        <dbReference type="SAM" id="MobiDB-lite"/>
    </source>
</evidence>
<feature type="non-terminal residue" evidence="2">
    <location>
        <position position="623"/>
    </location>
</feature>
<protein>
    <submittedName>
        <fullName evidence="2">Small G protein signaling modulator 1</fullName>
    </submittedName>
</protein>
<reference evidence="2" key="1">
    <citation type="journal article" date="2011" name="Genome Biol.">
        <title>The draft genome of the carcinogenic human liver fluke Clonorchis sinensis.</title>
        <authorList>
            <person name="Wang X."/>
            <person name="Chen W."/>
            <person name="Huang Y."/>
            <person name="Sun J."/>
            <person name="Men J."/>
            <person name="Liu H."/>
            <person name="Luo F."/>
            <person name="Guo L."/>
            <person name="Lv X."/>
            <person name="Deng C."/>
            <person name="Zhou C."/>
            <person name="Fan Y."/>
            <person name="Li X."/>
            <person name="Huang L."/>
            <person name="Hu Y."/>
            <person name="Liang C."/>
            <person name="Hu X."/>
            <person name="Xu J."/>
            <person name="Yu X."/>
        </authorList>
    </citation>
    <scope>NUCLEOTIDE SEQUENCE [LARGE SCALE GENOMIC DNA]</scope>
    <source>
        <strain evidence="2">Henan</strain>
    </source>
</reference>
<organism evidence="2 3">
    <name type="scientific">Clonorchis sinensis</name>
    <name type="common">Chinese liver fluke</name>
    <dbReference type="NCBI Taxonomy" id="79923"/>
    <lineage>
        <taxon>Eukaryota</taxon>
        <taxon>Metazoa</taxon>
        <taxon>Spiralia</taxon>
        <taxon>Lophotrochozoa</taxon>
        <taxon>Platyhelminthes</taxon>
        <taxon>Trematoda</taxon>
        <taxon>Digenea</taxon>
        <taxon>Opisthorchiida</taxon>
        <taxon>Opisthorchiata</taxon>
        <taxon>Opisthorchiidae</taxon>
        <taxon>Clonorchis</taxon>
    </lineage>
</organism>
<feature type="region of interest" description="Disordered" evidence="1">
    <location>
        <begin position="450"/>
        <end position="479"/>
    </location>
</feature>
<reference key="2">
    <citation type="submission" date="2011-10" db="EMBL/GenBank/DDBJ databases">
        <title>The genome and transcriptome sequence of Clonorchis sinensis provide insights into the carcinogenic liver fluke.</title>
        <authorList>
            <person name="Wang X."/>
            <person name="Huang Y."/>
            <person name="Chen W."/>
            <person name="Liu H."/>
            <person name="Guo L."/>
            <person name="Chen Y."/>
            <person name="Luo F."/>
            <person name="Zhou W."/>
            <person name="Sun J."/>
            <person name="Mao Q."/>
            <person name="Liang P."/>
            <person name="Zhou C."/>
            <person name="Tian Y."/>
            <person name="Men J."/>
            <person name="Lv X."/>
            <person name="Huang L."/>
            <person name="Zhou J."/>
            <person name="Hu Y."/>
            <person name="Li R."/>
            <person name="Zhang F."/>
            <person name="Lei H."/>
            <person name="Li X."/>
            <person name="Hu X."/>
            <person name="Liang C."/>
            <person name="Xu J."/>
            <person name="Wu Z."/>
            <person name="Yu X."/>
        </authorList>
    </citation>
    <scope>NUCLEOTIDE SEQUENCE</scope>
    <source>
        <strain>Henan</strain>
    </source>
</reference>
<sequence>MAMLQYYRDIILYYDMDLTEIIRFYNELTEQHDVRILLDIARSLVFQMQQLLEDGLTGPISDHFGQVCCTPLKAVRCGIFTLHELSYHQIIQDATWRRTRHPIRVVCTPTTFAGGEESNDPTTEDIKENQNCGEITAIGRSPDLYTGNKNVLRKPLWHQPGGRGIQDNPSAYFAQFIDCRANKTRFRLSLTLSSISPNSARKRTEYQKNAFCLSKRNFKVTDHHRFAFCYRFTRDCSVVLTDISLAHQPGNTLLSPLPVDPEVLNDEENFRTRVHQIENEMSPLRTVQSIACLLNPDVTCDPSNREKTSILIDTTASEICQRIDCRHQVLIFNSPDQIPFEHTKTAILTVCGLQDTICTARRLWKSKPSISRPIIMQFRDEKNVARLLTAQALLSSTKKFQTLKIEAVRTRMQRQLTKKLPEPVAPSTASTCADAYHNVTQTCLLDAGPAPYAHDHEPSTSSSGHPQMLSSTSTTPTRSPADLCDTVTIDCWSVRRAWQLDCKRFITNRGDIISAGLSGSTTLPIRKLTTDIAAAELALERREESTPVAHSLQLKMLGRLSGRCCFSNSSAVSNTVAADGHARLLWRICSARLLSLVSGVIHTTVPSSLFVTWAGSIKANAHQ</sequence>
<dbReference type="AlphaFoldDB" id="G7YSC4"/>
<accession>G7YSC4</accession>
<feature type="compositionally biased region" description="Polar residues" evidence="1">
    <location>
        <begin position="459"/>
        <end position="469"/>
    </location>
</feature>
<feature type="compositionally biased region" description="Low complexity" evidence="1">
    <location>
        <begin position="470"/>
        <end position="479"/>
    </location>
</feature>
<gene>
    <name evidence="2" type="ORF">CLF_109186</name>
</gene>
<evidence type="ECO:0000313" key="3">
    <source>
        <dbReference type="Proteomes" id="UP000008909"/>
    </source>
</evidence>
<proteinExistence type="predicted"/>
<dbReference type="Proteomes" id="UP000008909">
    <property type="component" value="Unassembled WGS sequence"/>
</dbReference>
<name>G7YSC4_CLOSI</name>
<evidence type="ECO:0000313" key="2">
    <source>
        <dbReference type="EMBL" id="GAA55854.1"/>
    </source>
</evidence>
<keyword evidence="3" id="KW-1185">Reference proteome</keyword>
<dbReference type="EMBL" id="DF144098">
    <property type="protein sequence ID" value="GAA55854.1"/>
    <property type="molecule type" value="Genomic_DNA"/>
</dbReference>